<dbReference type="CDD" id="cd00063">
    <property type="entry name" value="FN3"/>
    <property type="match status" value="1"/>
</dbReference>
<organism evidence="8">
    <name type="scientific">Anthurium amnicola</name>
    <dbReference type="NCBI Taxonomy" id="1678845"/>
    <lineage>
        <taxon>Eukaryota</taxon>
        <taxon>Viridiplantae</taxon>
        <taxon>Streptophyta</taxon>
        <taxon>Embryophyta</taxon>
        <taxon>Tracheophyta</taxon>
        <taxon>Spermatophyta</taxon>
        <taxon>Magnoliopsida</taxon>
        <taxon>Liliopsida</taxon>
        <taxon>Araceae</taxon>
        <taxon>Pothoideae</taxon>
        <taxon>Potheae</taxon>
        <taxon>Anthurium</taxon>
    </lineage>
</organism>
<sequence length="784" mass="86276">RGEGRRPPFLESSSASSQGPCNLRCPRERAPPIARGEAHQPPSDRHLPLRAPASVLFPTARRLLRRCPSSRVIAEVENIRTLFRFMCGMDSDGNTLPRAVGSHISSVINTLGENENLYAPIKSQESLQEPFDSIQREELDHLISDKGRTHRGASKSKMDQKLKGTPECKNLDLKCMASRNLKSSKDEGHPRKQVKGENPNWIQSLEGTPPDSGHAKTWVCKNSACKAVLSSEDTFCKRCSCCICHLFDDNKDPSLWLVCASESGDYDSCGLSCHMECAIQHQKAGVVNLGQSLQIDGSYCCASCGKVSGILGSWKKQLAIAKDARRIDVLCYRISLSYRLLDGTSRFKALHDIVRDAKGKLENEVGPVTGVSAKMARGIVSRLSIAGEVQKLCCLAIEKAEDWLCSIAHSNPNEYSLPTACRFQFEDVTSSSLVIVLKETNLTESNAIKGYKLWYFKSREQPPEKVPVIFPRNQRRILISSLQPCSEYTFRIVSFTESGDFGHSESKCFTRSVEIIHKSSENSGVQGASSSAKRESKLPTTGPSGFKVRDLGKILRLAWAQEHGGPDGFCSDCAEEESCGVNGEVEPELTDPDHVHHSVSCGLNLNVLSALDMNAEFVVPIGDSQGADNGCNSDKNGLTRSGGSDDSQTCAVRHAGEVPAVESNVCRKRAAIASEEIYDSDSTLVNVSPPRFLNRSGRLDDYYEYCVKVVRWLECGGHIGRDFRMKFLTWFSLRSSEQERRVVHTFINTLVDDPGSLAGQLVDSFSGIITCKRLKGGSSNVLWH</sequence>
<evidence type="ECO:0000256" key="5">
    <source>
        <dbReference type="ARBA" id="ARBA00023242"/>
    </source>
</evidence>
<dbReference type="Pfam" id="PF07227">
    <property type="entry name" value="PHD_Oberon"/>
    <property type="match status" value="1"/>
</dbReference>
<dbReference type="PROSITE" id="PS50853">
    <property type="entry name" value="FN3"/>
    <property type="match status" value="1"/>
</dbReference>
<dbReference type="SUPFAM" id="SSF49265">
    <property type="entry name" value="Fibronectin type III"/>
    <property type="match status" value="1"/>
</dbReference>
<feature type="compositionally biased region" description="Polar residues" evidence="6">
    <location>
        <begin position="521"/>
        <end position="531"/>
    </location>
</feature>
<keyword evidence="2" id="KW-0479">Metal-binding</keyword>
<protein>
    <submittedName>
        <fullName evidence="8">Protein VERNALIZATION INSENSITIVE 3</fullName>
    </submittedName>
</protein>
<proteinExistence type="predicted"/>
<feature type="non-terminal residue" evidence="8">
    <location>
        <position position="1"/>
    </location>
</feature>
<evidence type="ECO:0000313" key="8">
    <source>
        <dbReference type="EMBL" id="JAT59031.1"/>
    </source>
</evidence>
<name>A0A1D1YWL3_9ARAE</name>
<keyword evidence="5" id="KW-0539">Nucleus</keyword>
<reference evidence="8" key="1">
    <citation type="submission" date="2015-07" db="EMBL/GenBank/DDBJ databases">
        <title>Transcriptome Assembly of Anthurium amnicola.</title>
        <authorList>
            <person name="Suzuki J."/>
        </authorList>
    </citation>
    <scope>NUCLEOTIDE SEQUENCE</scope>
</reference>
<keyword evidence="4" id="KW-0862">Zinc</keyword>
<feature type="compositionally biased region" description="Polar residues" evidence="6">
    <location>
        <begin position="11"/>
        <end position="20"/>
    </location>
</feature>
<gene>
    <name evidence="8" type="primary">VIN3_9</name>
    <name evidence="8" type="ORF">g.74069</name>
</gene>
<dbReference type="InterPro" id="IPR056990">
    <property type="entry name" value="VIN3-like_C"/>
</dbReference>
<dbReference type="AlphaFoldDB" id="A0A1D1YWL3"/>
<dbReference type="InterPro" id="IPR003961">
    <property type="entry name" value="FN3_dom"/>
</dbReference>
<dbReference type="Gene3D" id="2.60.40.10">
    <property type="entry name" value="Immunoglobulins"/>
    <property type="match status" value="1"/>
</dbReference>
<dbReference type="PANTHER" id="PTHR46286:SF1">
    <property type="entry name" value="VIN3-LIKE PROTEIN 1"/>
    <property type="match status" value="1"/>
</dbReference>
<keyword evidence="3" id="KW-0863">Zinc-finger</keyword>
<comment type="subcellular location">
    <subcellularLocation>
        <location evidence="1">Nucleus</location>
    </subcellularLocation>
</comment>
<dbReference type="InterPro" id="IPR036116">
    <property type="entry name" value="FN3_sf"/>
</dbReference>
<feature type="domain" description="Fibronectin type-III" evidence="7">
    <location>
        <begin position="417"/>
        <end position="515"/>
    </location>
</feature>
<feature type="region of interest" description="Disordered" evidence="6">
    <location>
        <begin position="520"/>
        <end position="544"/>
    </location>
</feature>
<dbReference type="GO" id="GO:0010048">
    <property type="term" value="P:vernalization response"/>
    <property type="evidence" value="ECO:0007669"/>
    <property type="project" value="InterPro"/>
</dbReference>
<evidence type="ECO:0000259" key="7">
    <source>
        <dbReference type="PROSITE" id="PS50853"/>
    </source>
</evidence>
<dbReference type="InterPro" id="IPR032881">
    <property type="entry name" value="Oberon-like_PHD"/>
</dbReference>
<feature type="region of interest" description="Disordered" evidence="6">
    <location>
        <begin position="182"/>
        <end position="209"/>
    </location>
</feature>
<feature type="region of interest" description="Disordered" evidence="6">
    <location>
        <begin position="1"/>
        <end position="49"/>
    </location>
</feature>
<dbReference type="InterPro" id="IPR013783">
    <property type="entry name" value="Ig-like_fold"/>
</dbReference>
<dbReference type="InterPro" id="IPR044514">
    <property type="entry name" value="VIN3-like"/>
</dbReference>
<evidence type="ECO:0000256" key="4">
    <source>
        <dbReference type="ARBA" id="ARBA00022833"/>
    </source>
</evidence>
<evidence type="ECO:0000256" key="3">
    <source>
        <dbReference type="ARBA" id="ARBA00022771"/>
    </source>
</evidence>
<dbReference type="EMBL" id="GDJX01008905">
    <property type="protein sequence ID" value="JAT59031.1"/>
    <property type="molecule type" value="Transcribed_RNA"/>
</dbReference>
<dbReference type="InterPro" id="IPR058585">
    <property type="entry name" value="Fn3_VIN3"/>
</dbReference>
<accession>A0A1D1YWL3</accession>
<dbReference type="CDD" id="cd15521">
    <property type="entry name" value="PHD_VIN3_plant"/>
    <property type="match status" value="1"/>
</dbReference>
<feature type="compositionally biased region" description="Basic and acidic residues" evidence="6">
    <location>
        <begin position="25"/>
        <end position="47"/>
    </location>
</feature>
<evidence type="ECO:0000256" key="1">
    <source>
        <dbReference type="ARBA" id="ARBA00004123"/>
    </source>
</evidence>
<evidence type="ECO:0000256" key="6">
    <source>
        <dbReference type="SAM" id="MobiDB-lite"/>
    </source>
</evidence>
<dbReference type="GO" id="GO:0008270">
    <property type="term" value="F:zinc ion binding"/>
    <property type="evidence" value="ECO:0007669"/>
    <property type="project" value="UniProtKB-KW"/>
</dbReference>
<dbReference type="Pfam" id="PF23380">
    <property type="entry name" value="VIN3_C"/>
    <property type="match status" value="1"/>
</dbReference>
<dbReference type="PANTHER" id="PTHR46286">
    <property type="entry name" value="VIN3-LIKE PROTEIN 2-RELATED"/>
    <property type="match status" value="1"/>
</dbReference>
<dbReference type="GO" id="GO:0040029">
    <property type="term" value="P:epigenetic regulation of gene expression"/>
    <property type="evidence" value="ECO:0007669"/>
    <property type="project" value="InterPro"/>
</dbReference>
<evidence type="ECO:0000256" key="2">
    <source>
        <dbReference type="ARBA" id="ARBA00022723"/>
    </source>
</evidence>
<dbReference type="GO" id="GO:0005634">
    <property type="term" value="C:nucleus"/>
    <property type="evidence" value="ECO:0007669"/>
    <property type="project" value="UniProtKB-SubCell"/>
</dbReference>
<dbReference type="Pfam" id="PF23376">
    <property type="entry name" value="Fn3_VIN3"/>
    <property type="match status" value="1"/>
</dbReference>